<dbReference type="GO" id="GO:0005829">
    <property type="term" value="C:cytosol"/>
    <property type="evidence" value="ECO:0007669"/>
    <property type="project" value="TreeGrafter"/>
</dbReference>
<dbReference type="PANTHER" id="PTHR24567">
    <property type="entry name" value="CRP FAMILY TRANSCRIPTIONAL REGULATORY PROTEIN"/>
    <property type="match status" value="1"/>
</dbReference>
<keyword evidence="1" id="KW-0805">Transcription regulation</keyword>
<feature type="domain" description="Cyclic nucleotide-binding" evidence="4">
    <location>
        <begin position="15"/>
        <end position="116"/>
    </location>
</feature>
<evidence type="ECO:0000313" key="6">
    <source>
        <dbReference type="EMBL" id="RXJ50264.1"/>
    </source>
</evidence>
<feature type="domain" description="HTH crp-type" evidence="5">
    <location>
        <begin position="130"/>
        <end position="195"/>
    </location>
</feature>
<evidence type="ECO:0000259" key="4">
    <source>
        <dbReference type="PROSITE" id="PS50042"/>
    </source>
</evidence>
<dbReference type="InterPro" id="IPR050397">
    <property type="entry name" value="Env_Response_Regulators"/>
</dbReference>
<dbReference type="Pfam" id="PF00027">
    <property type="entry name" value="cNMP_binding"/>
    <property type="match status" value="1"/>
</dbReference>
<dbReference type="InterPro" id="IPR000595">
    <property type="entry name" value="cNMP-bd_dom"/>
</dbReference>
<dbReference type="PRINTS" id="PR00034">
    <property type="entry name" value="HTHCRP"/>
</dbReference>
<dbReference type="Pfam" id="PF13545">
    <property type="entry name" value="HTH_Crp_2"/>
    <property type="match status" value="1"/>
</dbReference>
<dbReference type="InterPro" id="IPR036390">
    <property type="entry name" value="WH_DNA-bd_sf"/>
</dbReference>
<dbReference type="SUPFAM" id="SSF51206">
    <property type="entry name" value="cAMP-binding domain-like"/>
    <property type="match status" value="1"/>
</dbReference>
<dbReference type="InterPro" id="IPR014710">
    <property type="entry name" value="RmlC-like_jellyroll"/>
</dbReference>
<dbReference type="SUPFAM" id="SSF46785">
    <property type="entry name" value="Winged helix' DNA-binding domain"/>
    <property type="match status" value="1"/>
</dbReference>
<evidence type="ECO:0000259" key="5">
    <source>
        <dbReference type="PROSITE" id="PS51063"/>
    </source>
</evidence>
<sequence length="195" mass="22421">MIPEDIIHSFGGSLKNYSKDRTIFNEGERADFYFQIKKGHVKMFNMTEEGKEFVQGFFENGDSFGEPPLFGAFKYPATALALDDSEIYVLPKASFFTLLKTHPEIHLKFTKLICKRMIYKAKIAREVSIYPPEHRILTLLHHLKGSTKSDSSFEVQLTRQQISDLTGLRVETVIRAIKKLEKSEALSIIDRKVFI</sequence>
<keyword evidence="7" id="KW-1185">Reference proteome</keyword>
<dbReference type="InterPro" id="IPR018490">
    <property type="entry name" value="cNMP-bd_dom_sf"/>
</dbReference>
<dbReference type="Proteomes" id="UP000289792">
    <property type="component" value="Unassembled WGS sequence"/>
</dbReference>
<dbReference type="InterPro" id="IPR012318">
    <property type="entry name" value="HTH_CRP"/>
</dbReference>
<evidence type="ECO:0000256" key="3">
    <source>
        <dbReference type="ARBA" id="ARBA00023163"/>
    </source>
</evidence>
<name>A0A4Q0XG72_9FLAO</name>
<dbReference type="OrthoDB" id="667966at2"/>
<dbReference type="Gene3D" id="2.60.120.10">
    <property type="entry name" value="Jelly Rolls"/>
    <property type="match status" value="1"/>
</dbReference>
<evidence type="ECO:0000313" key="7">
    <source>
        <dbReference type="Proteomes" id="UP000289792"/>
    </source>
</evidence>
<dbReference type="AlphaFoldDB" id="A0A4Q0XG72"/>
<dbReference type="EMBL" id="SDDZ01000004">
    <property type="protein sequence ID" value="RXJ50264.1"/>
    <property type="molecule type" value="Genomic_DNA"/>
</dbReference>
<dbReference type="GO" id="GO:0003700">
    <property type="term" value="F:DNA-binding transcription factor activity"/>
    <property type="evidence" value="ECO:0007669"/>
    <property type="project" value="TreeGrafter"/>
</dbReference>
<dbReference type="PROSITE" id="PS51063">
    <property type="entry name" value="HTH_CRP_2"/>
    <property type="match status" value="1"/>
</dbReference>
<dbReference type="GO" id="GO:0003677">
    <property type="term" value="F:DNA binding"/>
    <property type="evidence" value="ECO:0007669"/>
    <property type="project" value="UniProtKB-KW"/>
</dbReference>
<evidence type="ECO:0000256" key="1">
    <source>
        <dbReference type="ARBA" id="ARBA00023015"/>
    </source>
</evidence>
<evidence type="ECO:0000256" key="2">
    <source>
        <dbReference type="ARBA" id="ARBA00023125"/>
    </source>
</evidence>
<reference evidence="6 7" key="1">
    <citation type="submission" date="2019-01" db="EMBL/GenBank/DDBJ databases">
        <title>Genome sequence of the Antarctic species Gelidibacter gilvus ACAM 158(T).</title>
        <authorList>
            <person name="Bowman J.P."/>
        </authorList>
    </citation>
    <scope>NUCLEOTIDE SEQUENCE [LARGE SCALE GENOMIC DNA]</scope>
    <source>
        <strain evidence="6 7">IC158</strain>
    </source>
</reference>
<keyword evidence="3" id="KW-0804">Transcription</keyword>
<dbReference type="SMART" id="SM00100">
    <property type="entry name" value="cNMP"/>
    <property type="match status" value="1"/>
</dbReference>
<dbReference type="CDD" id="cd00038">
    <property type="entry name" value="CAP_ED"/>
    <property type="match status" value="1"/>
</dbReference>
<keyword evidence="2" id="KW-0238">DNA-binding</keyword>
<organism evidence="6 7">
    <name type="scientific">Gelidibacter gilvus</name>
    <dbReference type="NCBI Taxonomy" id="59602"/>
    <lineage>
        <taxon>Bacteria</taxon>
        <taxon>Pseudomonadati</taxon>
        <taxon>Bacteroidota</taxon>
        <taxon>Flavobacteriia</taxon>
        <taxon>Flavobacteriales</taxon>
        <taxon>Flavobacteriaceae</taxon>
        <taxon>Gelidibacter</taxon>
    </lineage>
</organism>
<dbReference type="SMART" id="SM00419">
    <property type="entry name" value="HTH_CRP"/>
    <property type="match status" value="1"/>
</dbReference>
<gene>
    <name evidence="6" type="ORF">ESZ48_09810</name>
</gene>
<dbReference type="RefSeq" id="WP_129017234.1">
    <property type="nucleotide sequence ID" value="NZ_SDDZ01000004.1"/>
</dbReference>
<comment type="caution">
    <text evidence="6">The sequence shown here is derived from an EMBL/GenBank/DDBJ whole genome shotgun (WGS) entry which is preliminary data.</text>
</comment>
<proteinExistence type="predicted"/>
<accession>A0A4Q0XG72</accession>
<dbReference type="PANTHER" id="PTHR24567:SF28">
    <property type="entry name" value="LISTERIOLYSIN REGULATORY PROTEIN"/>
    <property type="match status" value="1"/>
</dbReference>
<protein>
    <submittedName>
        <fullName evidence="6">Crp/Fnr family transcriptional regulator</fullName>
    </submittedName>
</protein>
<dbReference type="PROSITE" id="PS50042">
    <property type="entry name" value="CNMP_BINDING_3"/>
    <property type="match status" value="1"/>
</dbReference>